<dbReference type="EMBL" id="CP041372">
    <property type="protein sequence ID" value="QKS71879.1"/>
    <property type="molecule type" value="Genomic_DNA"/>
</dbReference>
<comment type="cofactor">
    <cofactor evidence="1">
        <name>Zn(2+)</name>
        <dbReference type="ChEBI" id="CHEBI:29105"/>
    </cofactor>
</comment>
<evidence type="ECO:0000256" key="6">
    <source>
        <dbReference type="ARBA" id="ARBA00020771"/>
    </source>
</evidence>
<evidence type="ECO:0000256" key="5">
    <source>
        <dbReference type="ARBA" id="ARBA00012053"/>
    </source>
</evidence>
<keyword evidence="8 16" id="KW-0456">Lyase</keyword>
<dbReference type="AlphaFoldDB" id="A0A859FFE3"/>
<comment type="subunit">
    <text evidence="4 16">Homooctamer.</text>
</comment>
<evidence type="ECO:0000256" key="7">
    <source>
        <dbReference type="ARBA" id="ARBA00023133"/>
    </source>
</evidence>
<dbReference type="GO" id="GO:0004655">
    <property type="term" value="F:porphobilinogen synthase activity"/>
    <property type="evidence" value="ECO:0007669"/>
    <property type="project" value="UniProtKB-EC"/>
</dbReference>
<dbReference type="RefSeq" id="WP_176009862.1">
    <property type="nucleotide sequence ID" value="NZ_CP041372.2"/>
</dbReference>
<dbReference type="SUPFAM" id="SSF51569">
    <property type="entry name" value="Aldolase"/>
    <property type="match status" value="1"/>
</dbReference>
<dbReference type="SMART" id="SM01004">
    <property type="entry name" value="ALAD"/>
    <property type="match status" value="1"/>
</dbReference>
<keyword evidence="15" id="KW-0460">Magnesium</keyword>
<evidence type="ECO:0000256" key="15">
    <source>
        <dbReference type="PIRSR" id="PIRSR001415-5"/>
    </source>
</evidence>
<keyword evidence="14" id="KW-0479">Metal-binding</keyword>
<reference evidence="19" key="1">
    <citation type="submission" date="2019-07" db="EMBL/GenBank/DDBJ databases">
        <title>Bacillus alkalisoli sp. nov. isolated from saline soil.</title>
        <authorList>
            <person name="Sun J.-Q."/>
            <person name="Xu L."/>
        </authorList>
    </citation>
    <scope>NUCLEOTIDE SEQUENCE [LARGE SCALE GENOMIC DNA]</scope>
    <source>
        <strain evidence="19">M4U3P1</strain>
    </source>
</reference>
<dbReference type="PRINTS" id="PR00144">
    <property type="entry name" value="DALDHYDRTASE"/>
</dbReference>
<comment type="pathway">
    <text evidence="2">Porphyrin-containing compound metabolism; protoporphyrin-IX biosynthesis; coproporphyrinogen-III from 5-aminolevulinate: step 1/4.</text>
</comment>
<feature type="binding site" evidence="13">
    <location>
        <position position="206"/>
    </location>
    <ligand>
        <name>5-aminolevulinate</name>
        <dbReference type="ChEBI" id="CHEBI:356416"/>
        <label>1</label>
    </ligand>
</feature>
<evidence type="ECO:0000313" key="19">
    <source>
        <dbReference type="Proteomes" id="UP000318138"/>
    </source>
</evidence>
<feature type="binding site" evidence="15">
    <location>
        <position position="234"/>
    </location>
    <ligand>
        <name>Mg(2+)</name>
        <dbReference type="ChEBI" id="CHEBI:18420"/>
    </ligand>
</feature>
<dbReference type="PANTHER" id="PTHR11458">
    <property type="entry name" value="DELTA-AMINOLEVULINIC ACID DEHYDRATASE"/>
    <property type="match status" value="1"/>
</dbReference>
<evidence type="ECO:0000256" key="1">
    <source>
        <dbReference type="ARBA" id="ARBA00001947"/>
    </source>
</evidence>
<keyword evidence="9 16" id="KW-0627">Porphyrin biosynthesis</keyword>
<evidence type="ECO:0000256" key="14">
    <source>
        <dbReference type="PIRSR" id="PIRSR001415-3"/>
    </source>
</evidence>
<comment type="function">
    <text evidence="10">Catalyzes an early step in the biosynthesis of tetrapyrroles. Binds two molecules of 5-aminolevulinate per subunit, each at a distinct site, and catalyzes their condensation to form porphobilinogen.</text>
</comment>
<dbReference type="Gene3D" id="3.20.20.70">
    <property type="entry name" value="Aldolase class I"/>
    <property type="match status" value="1"/>
</dbReference>
<evidence type="ECO:0000256" key="12">
    <source>
        <dbReference type="PIRSR" id="PIRSR001415-1"/>
    </source>
</evidence>
<evidence type="ECO:0000256" key="13">
    <source>
        <dbReference type="PIRSR" id="PIRSR001415-2"/>
    </source>
</evidence>
<evidence type="ECO:0000256" key="11">
    <source>
        <dbReference type="ARBA" id="ARBA00047651"/>
    </source>
</evidence>
<comment type="similarity">
    <text evidence="3 17">Belongs to the ALAD family.</text>
</comment>
<evidence type="ECO:0000256" key="10">
    <source>
        <dbReference type="ARBA" id="ARBA00025628"/>
    </source>
</evidence>
<proteinExistence type="inferred from homology"/>
<feature type="binding site" evidence="14">
    <location>
        <position position="123"/>
    </location>
    <ligand>
        <name>Zn(2+)</name>
        <dbReference type="ChEBI" id="CHEBI:29105"/>
        <note>catalytic</note>
    </ligand>
</feature>
<sequence>MTKATFDRHRRLRSSAQIRSSIRENHVRVEDLIYPIFVKEGENIKNEVASMPGVYQWSLDRLEEELQEVVRRGISSIILFGVPKEKDDVGSSAYSDEGIVQQGIRFVKERYPNLTVIADTCLCQFTDHGHCGVVHDGEILNDQSLELLTKTAVSQAQAGADIIAPSNMMDGFVAAIRKGLDEAGFVHTPIMSYAVKYASAFYGPFRDAAHSSPKSGDRKTYQMDPANRREAFREAASDVEEGADYLIVKPALSYLDIIRDVREREDLPIVAYNVSGEYSMIKAAAQNGWVNEEAIVMEKMVSMKRAGADLILTYFAKDVADYLQQGENGGTSDE</sequence>
<comment type="catalytic activity">
    <reaction evidence="11 16">
        <text>2 5-aminolevulinate = porphobilinogen + 2 H2O + H(+)</text>
        <dbReference type="Rhea" id="RHEA:24064"/>
        <dbReference type="ChEBI" id="CHEBI:15377"/>
        <dbReference type="ChEBI" id="CHEBI:15378"/>
        <dbReference type="ChEBI" id="CHEBI:58126"/>
        <dbReference type="ChEBI" id="CHEBI:356416"/>
        <dbReference type="EC" id="4.2.1.24"/>
    </reaction>
</comment>
<evidence type="ECO:0000256" key="16">
    <source>
        <dbReference type="RuleBase" id="RU000515"/>
    </source>
</evidence>
<feature type="binding site" evidence="13">
    <location>
        <position position="218"/>
    </location>
    <ligand>
        <name>5-aminolevulinate</name>
        <dbReference type="ChEBI" id="CHEBI:356416"/>
        <label>1</label>
    </ligand>
</feature>
<dbReference type="KEGG" id="psua:FLK61_35005"/>
<dbReference type="CDD" id="cd00384">
    <property type="entry name" value="ALAD_PBGS"/>
    <property type="match status" value="1"/>
</dbReference>
<keyword evidence="19" id="KW-1185">Reference proteome</keyword>
<feature type="binding site" evidence="14">
    <location>
        <position position="121"/>
    </location>
    <ligand>
        <name>Zn(2+)</name>
        <dbReference type="ChEBI" id="CHEBI:29105"/>
        <note>catalytic</note>
    </ligand>
</feature>
<dbReference type="GO" id="GO:0006782">
    <property type="term" value="P:protoporphyrinogen IX biosynthetic process"/>
    <property type="evidence" value="ECO:0007669"/>
    <property type="project" value="UniProtKB-UniPathway"/>
</dbReference>
<protein>
    <recommendedName>
        <fullName evidence="6 16">Delta-aminolevulinic acid dehydratase</fullName>
        <ecNumber evidence="5 16">4.2.1.24</ecNumber>
    </recommendedName>
</protein>
<dbReference type="NCBIfam" id="NF006762">
    <property type="entry name" value="PRK09283.1"/>
    <property type="match status" value="1"/>
</dbReference>
<name>A0A859FFE3_9BACI</name>
<organism evidence="18 19">
    <name type="scientific">Paenalkalicoccus suaedae</name>
    <dbReference type="NCBI Taxonomy" id="2592382"/>
    <lineage>
        <taxon>Bacteria</taxon>
        <taxon>Bacillati</taxon>
        <taxon>Bacillota</taxon>
        <taxon>Bacilli</taxon>
        <taxon>Bacillales</taxon>
        <taxon>Bacillaceae</taxon>
        <taxon>Paenalkalicoccus</taxon>
    </lineage>
</organism>
<accession>A0A859FFE3</accession>
<feature type="binding site" evidence="13">
    <location>
        <position position="275"/>
    </location>
    <ligand>
        <name>5-aminolevulinate</name>
        <dbReference type="ChEBI" id="CHEBI:356416"/>
        <label>2</label>
    </ligand>
</feature>
<dbReference type="Proteomes" id="UP000318138">
    <property type="component" value="Chromosome"/>
</dbReference>
<dbReference type="GO" id="GO:0008270">
    <property type="term" value="F:zinc ion binding"/>
    <property type="evidence" value="ECO:0007669"/>
    <property type="project" value="TreeGrafter"/>
</dbReference>
<dbReference type="EC" id="4.2.1.24" evidence="5 16"/>
<dbReference type="PROSITE" id="PS00169">
    <property type="entry name" value="D_ALA_DEHYDRATASE"/>
    <property type="match status" value="1"/>
</dbReference>
<keyword evidence="7" id="KW-0350">Heme biosynthesis</keyword>
<dbReference type="PIRSF" id="PIRSF001415">
    <property type="entry name" value="Porphbilin_synth"/>
    <property type="match status" value="1"/>
</dbReference>
<dbReference type="FunFam" id="3.20.20.70:FF:000019">
    <property type="entry name" value="Delta-aminolevulinic acid dehydratase"/>
    <property type="match status" value="1"/>
</dbReference>
<dbReference type="PANTHER" id="PTHR11458:SF0">
    <property type="entry name" value="DELTA-AMINOLEVULINIC ACID DEHYDRATASE"/>
    <property type="match status" value="1"/>
</dbReference>
<evidence type="ECO:0000256" key="9">
    <source>
        <dbReference type="ARBA" id="ARBA00023244"/>
    </source>
</evidence>
<feature type="binding site" evidence="13">
    <location>
        <position position="314"/>
    </location>
    <ligand>
        <name>5-aminolevulinate</name>
        <dbReference type="ChEBI" id="CHEBI:356416"/>
        <label>2</label>
    </ligand>
</feature>
<evidence type="ECO:0000256" key="2">
    <source>
        <dbReference type="ARBA" id="ARBA00004694"/>
    </source>
</evidence>
<dbReference type="InterPro" id="IPR030656">
    <property type="entry name" value="ALAD_AS"/>
</dbReference>
<evidence type="ECO:0000256" key="4">
    <source>
        <dbReference type="ARBA" id="ARBA00011823"/>
    </source>
</evidence>
<evidence type="ECO:0000256" key="8">
    <source>
        <dbReference type="ARBA" id="ARBA00023239"/>
    </source>
</evidence>
<dbReference type="UniPathway" id="UPA00251">
    <property type="reaction ID" value="UER00318"/>
</dbReference>
<dbReference type="InterPro" id="IPR013785">
    <property type="entry name" value="Aldolase_TIM"/>
</dbReference>
<gene>
    <name evidence="18" type="primary">hemB</name>
    <name evidence="18" type="ORF">FLK61_35005</name>
</gene>
<dbReference type="Pfam" id="PF00490">
    <property type="entry name" value="ALAD"/>
    <property type="match status" value="1"/>
</dbReference>
<evidence type="ECO:0000313" key="18">
    <source>
        <dbReference type="EMBL" id="QKS71879.1"/>
    </source>
</evidence>
<evidence type="ECO:0000256" key="17">
    <source>
        <dbReference type="RuleBase" id="RU004161"/>
    </source>
</evidence>
<feature type="binding site" evidence="14">
    <location>
        <position position="131"/>
    </location>
    <ligand>
        <name>Zn(2+)</name>
        <dbReference type="ChEBI" id="CHEBI:29105"/>
        <note>catalytic</note>
    </ligand>
</feature>
<feature type="active site" description="Schiff-base intermediate with substrate" evidence="12">
    <location>
        <position position="249"/>
    </location>
</feature>
<dbReference type="GO" id="GO:0005829">
    <property type="term" value="C:cytosol"/>
    <property type="evidence" value="ECO:0007669"/>
    <property type="project" value="TreeGrafter"/>
</dbReference>
<evidence type="ECO:0000256" key="3">
    <source>
        <dbReference type="ARBA" id="ARBA00008055"/>
    </source>
</evidence>
<dbReference type="InterPro" id="IPR001731">
    <property type="entry name" value="ALAD"/>
</dbReference>
<keyword evidence="14" id="KW-0862">Zinc</keyword>
<feature type="active site" description="Schiff-base intermediate with substrate" evidence="12">
    <location>
        <position position="196"/>
    </location>
</feature>